<comment type="caution">
    <text evidence="2">The sequence shown here is derived from an EMBL/GenBank/DDBJ whole genome shotgun (WGS) entry which is preliminary data.</text>
</comment>
<sequence>MKKKLLGLIVLALSAIFLVACGNSSIVSKDNLDGDYYFISYTDKLSNNVALKIKGNNLTKFDMGGKYVYSIDKEKKTLTGDGKVYSYSYEDGKLITDISDNSTEYYQKGSKAYKEIKAKE</sequence>
<dbReference type="RefSeq" id="WP_181459795.1">
    <property type="nucleotide sequence ID" value="NZ_JACEGE010000007.1"/>
</dbReference>
<protein>
    <recommendedName>
        <fullName evidence="4">Lipoprotein</fullName>
    </recommendedName>
</protein>
<proteinExistence type="predicted"/>
<dbReference type="EMBL" id="JACEGE010000007">
    <property type="protein sequence ID" value="MBA2795516.1"/>
    <property type="molecule type" value="Genomic_DNA"/>
</dbReference>
<keyword evidence="1" id="KW-0732">Signal</keyword>
<evidence type="ECO:0000256" key="1">
    <source>
        <dbReference type="SAM" id="SignalP"/>
    </source>
</evidence>
<evidence type="ECO:0008006" key="4">
    <source>
        <dbReference type="Google" id="ProtNLM"/>
    </source>
</evidence>
<accession>A0A7W0ARW9</accession>
<evidence type="ECO:0000313" key="2">
    <source>
        <dbReference type="EMBL" id="MBA2795516.1"/>
    </source>
</evidence>
<name>A0A7W0ARW9_STRPO</name>
<gene>
    <name evidence="2" type="ORF">H1B29_03305</name>
</gene>
<dbReference type="PROSITE" id="PS51257">
    <property type="entry name" value="PROKAR_LIPOPROTEIN"/>
    <property type="match status" value="1"/>
</dbReference>
<evidence type="ECO:0000313" key="3">
    <source>
        <dbReference type="Proteomes" id="UP000524462"/>
    </source>
</evidence>
<organism evidence="2 3">
    <name type="scientific">Streptococcus porcinus</name>
    <dbReference type="NCBI Taxonomy" id="1340"/>
    <lineage>
        <taxon>Bacteria</taxon>
        <taxon>Bacillati</taxon>
        <taxon>Bacillota</taxon>
        <taxon>Bacilli</taxon>
        <taxon>Lactobacillales</taxon>
        <taxon>Streptococcaceae</taxon>
        <taxon>Streptococcus</taxon>
    </lineage>
</organism>
<dbReference type="Proteomes" id="UP000524462">
    <property type="component" value="Unassembled WGS sequence"/>
</dbReference>
<dbReference type="AlphaFoldDB" id="A0A7W0ARW9"/>
<feature type="chain" id="PRO_5039100660" description="Lipoprotein" evidence="1">
    <location>
        <begin position="21"/>
        <end position="120"/>
    </location>
</feature>
<feature type="signal peptide" evidence="1">
    <location>
        <begin position="1"/>
        <end position="20"/>
    </location>
</feature>
<reference evidence="2 3" key="1">
    <citation type="submission" date="2020-07" db="EMBL/GenBank/DDBJ databases">
        <title>Molecular and genomic characterization of Streptococcus porcinus isolated from diseased swine in Brazil.</title>
        <authorList>
            <person name="Moreno L.Z."/>
            <person name="Matajira C.E.C."/>
            <person name="Poor A.P."/>
            <person name="Dutra M.C."/>
            <person name="Moreno A.M."/>
        </authorList>
    </citation>
    <scope>NUCLEOTIDE SEQUENCE [LARGE SCALE GENOMIC DNA]</scope>
    <source>
        <strain evidence="2 3">SP0816-2</strain>
    </source>
</reference>